<dbReference type="Proteomes" id="UP001230986">
    <property type="component" value="Unassembled WGS sequence"/>
</dbReference>
<gene>
    <name evidence="2" type="ORF">QQ055_05770</name>
</gene>
<keyword evidence="3" id="KW-1185">Reference proteome</keyword>
<proteinExistence type="predicted"/>
<protein>
    <submittedName>
        <fullName evidence="2">NAD(P)-dependent oxidoreductase</fullName>
    </submittedName>
</protein>
<name>A0ABT7LZH6_9CYAN</name>
<dbReference type="InterPro" id="IPR050177">
    <property type="entry name" value="Lipid_A_modif_metabolic_enz"/>
</dbReference>
<dbReference type="RefSeq" id="WP_286004356.1">
    <property type="nucleotide sequence ID" value="NZ_JASVEJ010000022.1"/>
</dbReference>
<dbReference type="SUPFAM" id="SSF51735">
    <property type="entry name" value="NAD(P)-binding Rossmann-fold domains"/>
    <property type="match status" value="1"/>
</dbReference>
<comment type="caution">
    <text evidence="2">The sequence shown here is derived from an EMBL/GenBank/DDBJ whole genome shotgun (WGS) entry which is preliminary data.</text>
</comment>
<dbReference type="InterPro" id="IPR001509">
    <property type="entry name" value="Epimerase_deHydtase"/>
</dbReference>
<accession>A0ABT7LZH6</accession>
<feature type="domain" description="NAD-dependent epimerase/dehydratase" evidence="1">
    <location>
        <begin position="4"/>
        <end position="232"/>
    </location>
</feature>
<organism evidence="2 3">
    <name type="scientific">Geitlerinema calcuttense NRMC-F 0142</name>
    <dbReference type="NCBI Taxonomy" id="2922238"/>
    <lineage>
        <taxon>Bacteria</taxon>
        <taxon>Bacillati</taxon>
        <taxon>Cyanobacteriota</taxon>
        <taxon>Cyanophyceae</taxon>
        <taxon>Geitlerinematales</taxon>
        <taxon>Geitlerinemataceae</taxon>
        <taxon>Geitlerinema</taxon>
    </lineage>
</organism>
<evidence type="ECO:0000259" key="1">
    <source>
        <dbReference type="Pfam" id="PF01370"/>
    </source>
</evidence>
<dbReference type="PANTHER" id="PTHR43245">
    <property type="entry name" value="BIFUNCTIONAL POLYMYXIN RESISTANCE PROTEIN ARNA"/>
    <property type="match status" value="1"/>
</dbReference>
<sequence length="397" mass="44784">MKRVLVTGAGGFVGRHTLQPLLDRGCEVHAVTSKSHFADANRTSLVNCTWHVADLLNPIQVKTVIERSQPTHLLHLAWCTTPGQYWTSEENFHWVQASLELLYHFREIGGQRVVMAGTCAEYDWNYGYCSENLTPLKPNTPYGICKNALQTLLSAYCNQTDLSSGWGRIFFAYGPYEHPKRVVSSVIQALLKRTPIPCSHGYQIRDFLHVYDIADAFVCFLLSEQTGTVNIASGNPVTLKEIIASLTEKIGNAELIQWGALLTADNEPPLIVADTRRLTQEIGWLPRFSLDNGLDQTIDWWKKLLGRTSMSQFSCPICQSDSTISFLNREQVPVHQNLVINKQDAAIHTTRGNLYLRVCQECGFIFNQAFEPTKLSYEKTMIIVKPILYHLVIISKP</sequence>
<dbReference type="InterPro" id="IPR036291">
    <property type="entry name" value="NAD(P)-bd_dom_sf"/>
</dbReference>
<dbReference type="Gene3D" id="3.40.50.720">
    <property type="entry name" value="NAD(P)-binding Rossmann-like Domain"/>
    <property type="match status" value="1"/>
</dbReference>
<evidence type="ECO:0000313" key="3">
    <source>
        <dbReference type="Proteomes" id="UP001230986"/>
    </source>
</evidence>
<reference evidence="2 3" key="1">
    <citation type="submission" date="2023-06" db="EMBL/GenBank/DDBJ databases">
        <title>Whole genome sequence of Oscillatoria calcuttensis NRMC-F 0142.</title>
        <authorList>
            <person name="Shakena Fathima T."/>
            <person name="Muralitharan G."/>
            <person name="Thajuddin N."/>
        </authorList>
    </citation>
    <scope>NUCLEOTIDE SEQUENCE [LARGE SCALE GENOMIC DNA]</scope>
    <source>
        <strain evidence="2 3">NRMC-F 0142</strain>
    </source>
</reference>
<evidence type="ECO:0000313" key="2">
    <source>
        <dbReference type="EMBL" id="MDL5056972.1"/>
    </source>
</evidence>
<dbReference type="Pfam" id="PF01370">
    <property type="entry name" value="Epimerase"/>
    <property type="match status" value="1"/>
</dbReference>
<dbReference type="EMBL" id="JASVEJ010000022">
    <property type="protein sequence ID" value="MDL5056972.1"/>
    <property type="molecule type" value="Genomic_DNA"/>
</dbReference>
<dbReference type="PANTHER" id="PTHR43245:SF13">
    <property type="entry name" value="UDP-D-APIOSE_UDP-D-XYLOSE SYNTHASE 2"/>
    <property type="match status" value="1"/>
</dbReference>